<organism evidence="2 3">
    <name type="scientific">Hymenobacter amundsenii</name>
    <dbReference type="NCBI Taxonomy" id="2006685"/>
    <lineage>
        <taxon>Bacteria</taxon>
        <taxon>Pseudomonadati</taxon>
        <taxon>Bacteroidota</taxon>
        <taxon>Cytophagia</taxon>
        <taxon>Cytophagales</taxon>
        <taxon>Hymenobacteraceae</taxon>
        <taxon>Hymenobacter</taxon>
    </lineage>
</organism>
<comment type="caution">
    <text evidence="2">The sequence shown here is derived from an EMBL/GenBank/DDBJ whole genome shotgun (WGS) entry which is preliminary data.</text>
</comment>
<keyword evidence="1" id="KW-1133">Transmembrane helix</keyword>
<dbReference type="Proteomes" id="UP000197277">
    <property type="component" value="Unassembled WGS sequence"/>
</dbReference>
<name>A0A246FQ75_9BACT</name>
<dbReference type="RefSeq" id="WP_088462514.1">
    <property type="nucleotide sequence ID" value="NZ_NIRR01000001.1"/>
</dbReference>
<evidence type="ECO:0000313" key="3">
    <source>
        <dbReference type="Proteomes" id="UP000197277"/>
    </source>
</evidence>
<proteinExistence type="predicted"/>
<evidence type="ECO:0000313" key="2">
    <source>
        <dbReference type="EMBL" id="OWP64903.1"/>
    </source>
</evidence>
<accession>A0A246FQ75</accession>
<dbReference type="OrthoDB" id="868254at2"/>
<keyword evidence="1" id="KW-0472">Membrane</keyword>
<reference evidence="2 3" key="1">
    <citation type="submission" date="2017-06" db="EMBL/GenBank/DDBJ databases">
        <title>Hymenobacter amundsenii sp. nov. isolated from regoliths in Antarctica.</title>
        <authorList>
            <person name="Sedlacek I."/>
            <person name="Kralova S."/>
            <person name="Pantucek R."/>
            <person name="Svec P."/>
            <person name="Holochova P."/>
            <person name="Stankova E."/>
            <person name="Vrbovska V."/>
            <person name="Busse H.-J."/>
        </authorList>
    </citation>
    <scope>NUCLEOTIDE SEQUENCE [LARGE SCALE GENOMIC DNA]</scope>
    <source>
        <strain evidence="2 3">CCM 8682</strain>
    </source>
</reference>
<feature type="transmembrane region" description="Helical" evidence="1">
    <location>
        <begin position="68"/>
        <end position="89"/>
    </location>
</feature>
<evidence type="ECO:0000256" key="1">
    <source>
        <dbReference type="SAM" id="Phobius"/>
    </source>
</evidence>
<dbReference type="EMBL" id="NIRR01000001">
    <property type="protein sequence ID" value="OWP64903.1"/>
    <property type="molecule type" value="Genomic_DNA"/>
</dbReference>
<gene>
    <name evidence="2" type="ORF">CDA63_00665</name>
</gene>
<dbReference type="AlphaFoldDB" id="A0A246FQ75"/>
<keyword evidence="3" id="KW-1185">Reference proteome</keyword>
<keyword evidence="1" id="KW-0812">Transmembrane</keyword>
<protein>
    <recommendedName>
        <fullName evidence="4">Outer membrane protein beta-barrel domain-containing protein</fullName>
    </recommendedName>
</protein>
<evidence type="ECO:0008006" key="4">
    <source>
        <dbReference type="Google" id="ProtNLM"/>
    </source>
</evidence>
<sequence>MASAPNTPPNHQPPRPTGDLEHLFRQKFAEAEATPRANFWDQLDHELVADQHAQMVQQNIVYRQRAAVYRWAAAACLLLAFGFGSWAYLNRLGTAAGPELAAGGAAGQAGTGRSSAGLTLTDPAAIRLGRGTAGPTAAYEEVYGADAAYAATSASGRFSQAAGTAETLLAGLYQGGSRAAGASGQPEAAAFAYTASDLAAFFAGQGVSTGMGQPTLGADFGTLNIRSSMLRNGLGLGRPDRLKSVAVATPAIVQPAATTATEPKAAGRLWKRLHMGGSYAVGAFNPNINFSRTDARTQTDAVTTALQSYYQEDADKEYRRNLRSGLSQRVALTASYEMGRHWTAATGLEYAENRATSATTYGFLDGRQVGREAPAIFARSAAYAANSFAAPQAKTTSYRYRTAAVPVSVAYGSHKAGLSLYAKAGAVLSVLLSSRSELEGSPEAARTYDIRSSESPYRNLFASGRLGGGVRYQPVLSTWNLTVGPSAEVFVTTLNANPTRRAVNQNRPYNLGVEATIEFGSAKSMPGVQ</sequence>